<evidence type="ECO:0000256" key="4">
    <source>
        <dbReference type="ARBA" id="ARBA00023128"/>
    </source>
</evidence>
<comment type="similarity">
    <text evidence="2">Belongs to the mitochondrion-specific ribosomal protein mS33 family.</text>
</comment>
<organism evidence="8 9">
    <name type="scientific">Orbilia brochopaga</name>
    <dbReference type="NCBI Taxonomy" id="3140254"/>
    <lineage>
        <taxon>Eukaryota</taxon>
        <taxon>Fungi</taxon>
        <taxon>Dikarya</taxon>
        <taxon>Ascomycota</taxon>
        <taxon>Pezizomycotina</taxon>
        <taxon>Orbiliomycetes</taxon>
        <taxon>Orbiliales</taxon>
        <taxon>Orbiliaceae</taxon>
        <taxon>Orbilia</taxon>
    </lineage>
</organism>
<accession>A0AAV9UR01</accession>
<evidence type="ECO:0000256" key="1">
    <source>
        <dbReference type="ARBA" id="ARBA00004173"/>
    </source>
</evidence>
<name>A0AAV9UR01_9PEZI</name>
<comment type="caution">
    <text evidence="8">The sequence shown here is derived from an EMBL/GenBank/DDBJ whole genome shotgun (WGS) entry which is preliminary data.</text>
</comment>
<dbReference type="PANTHER" id="PTHR13362">
    <property type="entry name" value="MITOCHONDRIAL RIBOSOMAL PROTEIN S33"/>
    <property type="match status" value="1"/>
</dbReference>
<evidence type="ECO:0000256" key="5">
    <source>
        <dbReference type="ARBA" id="ARBA00023274"/>
    </source>
</evidence>
<evidence type="ECO:0000256" key="2">
    <source>
        <dbReference type="ARBA" id="ARBA00008970"/>
    </source>
</evidence>
<feature type="region of interest" description="Disordered" evidence="7">
    <location>
        <begin position="27"/>
        <end position="49"/>
    </location>
</feature>
<evidence type="ECO:0000313" key="9">
    <source>
        <dbReference type="Proteomes" id="UP001375240"/>
    </source>
</evidence>
<dbReference type="AlphaFoldDB" id="A0AAV9UR01"/>
<comment type="subcellular location">
    <subcellularLocation>
        <location evidence="1">Mitochondrion</location>
    </subcellularLocation>
</comment>
<evidence type="ECO:0000256" key="7">
    <source>
        <dbReference type="SAM" id="MobiDB-lite"/>
    </source>
</evidence>
<reference evidence="8 9" key="1">
    <citation type="submission" date="2019-10" db="EMBL/GenBank/DDBJ databases">
        <authorList>
            <person name="Palmer J.M."/>
        </authorList>
    </citation>
    <scope>NUCLEOTIDE SEQUENCE [LARGE SCALE GENOMIC DNA]</scope>
    <source>
        <strain evidence="8 9">TWF696</strain>
    </source>
</reference>
<keyword evidence="9" id="KW-1185">Reference proteome</keyword>
<keyword evidence="4" id="KW-0496">Mitochondrion</keyword>
<dbReference type="Proteomes" id="UP001375240">
    <property type="component" value="Unassembled WGS sequence"/>
</dbReference>
<dbReference type="GO" id="GO:0005840">
    <property type="term" value="C:ribosome"/>
    <property type="evidence" value="ECO:0007669"/>
    <property type="project" value="UniProtKB-KW"/>
</dbReference>
<keyword evidence="3 8" id="KW-0689">Ribosomal protein</keyword>
<dbReference type="GO" id="GO:0005739">
    <property type="term" value="C:mitochondrion"/>
    <property type="evidence" value="ECO:0007669"/>
    <property type="project" value="UniProtKB-SubCell"/>
</dbReference>
<proteinExistence type="inferred from homology"/>
<dbReference type="Pfam" id="PF08293">
    <property type="entry name" value="MRP-S33"/>
    <property type="match status" value="1"/>
</dbReference>
<evidence type="ECO:0000256" key="6">
    <source>
        <dbReference type="ARBA" id="ARBA00035132"/>
    </source>
</evidence>
<dbReference type="EMBL" id="JAVHNQ010000005">
    <property type="protein sequence ID" value="KAK6347066.1"/>
    <property type="molecule type" value="Genomic_DNA"/>
</dbReference>
<evidence type="ECO:0000256" key="3">
    <source>
        <dbReference type="ARBA" id="ARBA00022980"/>
    </source>
</evidence>
<feature type="compositionally biased region" description="Basic residues" evidence="7">
    <location>
        <begin position="132"/>
        <end position="159"/>
    </location>
</feature>
<feature type="region of interest" description="Disordered" evidence="7">
    <location>
        <begin position="124"/>
        <end position="159"/>
    </location>
</feature>
<dbReference type="PANTHER" id="PTHR13362:SF2">
    <property type="entry name" value="SMALL RIBOSOMAL SUBUNIT PROTEIN MS33"/>
    <property type="match status" value="1"/>
</dbReference>
<gene>
    <name evidence="8" type="primary">RSM27</name>
    <name evidence="8" type="ORF">TWF696_007146</name>
</gene>
<protein>
    <recommendedName>
        <fullName evidence="6">Small ribosomal subunit protein mS33</fullName>
    </recommendedName>
</protein>
<dbReference type="InterPro" id="IPR013219">
    <property type="entry name" value="Ribosomal_mS33"/>
</dbReference>
<evidence type="ECO:0000313" key="8">
    <source>
        <dbReference type="EMBL" id="KAK6347066.1"/>
    </source>
</evidence>
<keyword evidence="5" id="KW-0687">Ribonucleoprotein</keyword>
<sequence length="159" mass="18114">MEQNGAAESAERSGRVSRSGYLDDIIGNQQCSSNHSHRHPSSRDTSGGMATARSRILDLMRVSCRIFNTTFNPTGERTGNKILRTRLKGPSLVQYYPKEYLTIKQFKRGFPDLAISDEKEEYRVQQVEDHKLRGKGKPKKFKLGRQRTAGTKKKKAKRK</sequence>
<dbReference type="GO" id="GO:1990904">
    <property type="term" value="C:ribonucleoprotein complex"/>
    <property type="evidence" value="ECO:0007669"/>
    <property type="project" value="UniProtKB-KW"/>
</dbReference>